<dbReference type="AlphaFoldDB" id="A0A437S9E0"/>
<name>A0A437S9E0_9FIRM</name>
<dbReference type="RefSeq" id="WP_127722729.1">
    <property type="nucleotide sequence ID" value="NZ_RLIH01000001.1"/>
</dbReference>
<comment type="caution">
    <text evidence="2">The sequence shown here is derived from an EMBL/GenBank/DDBJ whole genome shotgun (WGS) entry which is preliminary data.</text>
</comment>
<dbReference type="InterPro" id="IPR006287">
    <property type="entry name" value="DJ-1"/>
</dbReference>
<reference evidence="2 3" key="1">
    <citation type="submission" date="2018-11" db="EMBL/GenBank/DDBJ databases">
        <title>Genome sequencing and assembly of Anaerosphaera sp. nov., GS7-6-2.</title>
        <authorList>
            <person name="Rettenmaier R."/>
            <person name="Liebl W."/>
            <person name="Zverlov V."/>
        </authorList>
    </citation>
    <scope>NUCLEOTIDE SEQUENCE [LARGE SCALE GENOMIC DNA]</scope>
    <source>
        <strain evidence="2 3">GS7-6-2</strain>
    </source>
</reference>
<sequence>MKDLLIFLADGFEEIEALTVCDYLRRAELEVELVSISGDRNVKGAHNITVIADKVIDEINFDEYRAVYIPGGLPGATNLAAENRVVELVKVYESEEKPVAAICAGPIVFDTAGLLKEGKFTCYPGYEVNLKTKGRVDEPVVIDENVITSMGPSFAQVLAFEMIGILKDEKASQQVKDGVLFGNLVNFIKENKIK</sequence>
<gene>
    <name evidence="2" type="ORF">EF514_00505</name>
</gene>
<evidence type="ECO:0000259" key="1">
    <source>
        <dbReference type="Pfam" id="PF01965"/>
    </source>
</evidence>
<dbReference type="EMBL" id="RLIH01000001">
    <property type="protein sequence ID" value="RVU55729.1"/>
    <property type="molecule type" value="Genomic_DNA"/>
</dbReference>
<dbReference type="CDD" id="cd03135">
    <property type="entry name" value="GATase1_DJ-1"/>
    <property type="match status" value="1"/>
</dbReference>
<dbReference type="InterPro" id="IPR002818">
    <property type="entry name" value="DJ-1/PfpI"/>
</dbReference>
<evidence type="ECO:0000313" key="3">
    <source>
        <dbReference type="Proteomes" id="UP000288812"/>
    </source>
</evidence>
<feature type="domain" description="DJ-1/PfpI" evidence="1">
    <location>
        <begin position="4"/>
        <end position="162"/>
    </location>
</feature>
<dbReference type="InterPro" id="IPR050325">
    <property type="entry name" value="Prot/Nucl_acid_deglycase"/>
</dbReference>
<evidence type="ECO:0000313" key="2">
    <source>
        <dbReference type="EMBL" id="RVU55729.1"/>
    </source>
</evidence>
<dbReference type="SUPFAM" id="SSF52317">
    <property type="entry name" value="Class I glutamine amidotransferase-like"/>
    <property type="match status" value="1"/>
</dbReference>
<protein>
    <submittedName>
        <fullName evidence="2">DJ-1/PfpI family protein</fullName>
    </submittedName>
</protein>
<organism evidence="2 3">
    <name type="scientific">Anaerosphaera multitolerans</name>
    <dbReference type="NCBI Taxonomy" id="2487351"/>
    <lineage>
        <taxon>Bacteria</taxon>
        <taxon>Bacillati</taxon>
        <taxon>Bacillota</taxon>
        <taxon>Tissierellia</taxon>
        <taxon>Tissierellales</taxon>
        <taxon>Peptoniphilaceae</taxon>
        <taxon>Anaerosphaera</taxon>
    </lineage>
</organism>
<dbReference type="PANTHER" id="PTHR48094">
    <property type="entry name" value="PROTEIN/NUCLEIC ACID DEGLYCASE DJ-1-RELATED"/>
    <property type="match status" value="1"/>
</dbReference>
<dbReference type="Proteomes" id="UP000288812">
    <property type="component" value="Unassembled WGS sequence"/>
</dbReference>
<dbReference type="NCBIfam" id="TIGR01383">
    <property type="entry name" value="not_thiJ"/>
    <property type="match status" value="1"/>
</dbReference>
<dbReference type="OrthoDB" id="9800516at2"/>
<dbReference type="PANTHER" id="PTHR48094:SF12">
    <property type="entry name" value="PARKINSON DISEASE PROTEIN 7 HOMOLOG"/>
    <property type="match status" value="1"/>
</dbReference>
<accession>A0A437S9E0</accession>
<dbReference type="InterPro" id="IPR029062">
    <property type="entry name" value="Class_I_gatase-like"/>
</dbReference>
<dbReference type="Gene3D" id="3.40.50.880">
    <property type="match status" value="1"/>
</dbReference>
<keyword evidence="3" id="KW-1185">Reference proteome</keyword>
<proteinExistence type="predicted"/>
<dbReference type="Pfam" id="PF01965">
    <property type="entry name" value="DJ-1_PfpI"/>
    <property type="match status" value="1"/>
</dbReference>
<dbReference type="GO" id="GO:0005737">
    <property type="term" value="C:cytoplasm"/>
    <property type="evidence" value="ECO:0007669"/>
    <property type="project" value="TreeGrafter"/>
</dbReference>